<feature type="compositionally biased region" description="Basic and acidic residues" evidence="1">
    <location>
        <begin position="81"/>
        <end position="90"/>
    </location>
</feature>
<evidence type="ECO:0000313" key="3">
    <source>
        <dbReference type="Proteomes" id="UP001488805"/>
    </source>
</evidence>
<feature type="compositionally biased region" description="Acidic residues" evidence="1">
    <location>
        <begin position="335"/>
        <end position="345"/>
    </location>
</feature>
<evidence type="ECO:0000313" key="2">
    <source>
        <dbReference type="EMBL" id="KAK9539805.1"/>
    </source>
</evidence>
<sequence length="555" mass="59526">MVQGKEMAKAKAKTNNRSAGVAPPQPRSLRSRKRACPSDENSEIDDVQAAHHQDAEVNHTTMDATLLQCHHSPQQESTVKAFDEQEETKVTDPSNDSQLKGFKVHADNDANKSGKDGEEMTAEEYDASPSQTCTDQLQVCLQISEEDDAAAPEDQPGAEENPECNFEKNQEVGQEEPSNVYTTDVKETAQEAAAGLPAKKKRRMGMCGLTERERSHFLQTKKRDNGQNGPERVGKQICNNAAVLVAQEEIVSSLSSSLSVPVGNVTEQEKAEMKLHSSHSGGEDRAEAEVHIAATASDGTSVVCDPGGSKGTSCEVEADMGPGPEQSGDTKSDLPAEEEEEEEELLGNQVQQEHEGGTAESAAEKPQEQVKDGEDGSAAVVQSPAFTFSSNTTQSEETEKRDAIEAAPLQVSRTREEELTGDAEDDDGAEAGASSTHTQSGGLSAVQLCEAAVTPGGPEKKDSWDSDGEPGAGPSTVNTTDPFGSGYLDDVSDSQLNAIILTEEVVMEEDHEDATDLICGLIRELSSLNRTVMATHRELENRRRRSSKSSRGCKR</sequence>
<feature type="compositionally biased region" description="Polar residues" evidence="1">
    <location>
        <begin position="384"/>
        <end position="395"/>
    </location>
</feature>
<keyword evidence="3" id="KW-1185">Reference proteome</keyword>
<name>A0AAW1FZU9_ZOAVI</name>
<feature type="region of interest" description="Disordered" evidence="1">
    <location>
        <begin position="1"/>
        <end position="233"/>
    </location>
</feature>
<feature type="compositionally biased region" description="Polar residues" evidence="1">
    <location>
        <begin position="128"/>
        <end position="141"/>
    </location>
</feature>
<feature type="region of interest" description="Disordered" evidence="1">
    <location>
        <begin position="536"/>
        <end position="555"/>
    </location>
</feature>
<feature type="compositionally biased region" description="Acidic residues" evidence="1">
    <location>
        <begin position="419"/>
        <end position="429"/>
    </location>
</feature>
<dbReference type="Proteomes" id="UP001488805">
    <property type="component" value="Unassembled WGS sequence"/>
</dbReference>
<evidence type="ECO:0000256" key="1">
    <source>
        <dbReference type="SAM" id="MobiDB-lite"/>
    </source>
</evidence>
<accession>A0AAW1FZU9</accession>
<dbReference type="InterPro" id="IPR031441">
    <property type="entry name" value="Brme1"/>
</dbReference>
<reference evidence="2 3" key="1">
    <citation type="journal article" date="2024" name="Genome Biol. Evol.">
        <title>Chromosome-level genome assembly of the viviparous eelpout Zoarces viviparus.</title>
        <authorList>
            <person name="Fuhrmann N."/>
            <person name="Brasseur M.V."/>
            <person name="Bakowski C.E."/>
            <person name="Podsiadlowski L."/>
            <person name="Prost S."/>
            <person name="Krehenwinkel H."/>
            <person name="Mayer C."/>
        </authorList>
    </citation>
    <scope>NUCLEOTIDE SEQUENCE [LARGE SCALE GENOMIC DNA]</scope>
    <source>
        <strain evidence="2">NO-MEL_2022_Ind0_liver</strain>
    </source>
</reference>
<feature type="compositionally biased region" description="Basic and acidic residues" evidence="1">
    <location>
        <begin position="48"/>
        <end position="57"/>
    </location>
</feature>
<organism evidence="2 3">
    <name type="scientific">Zoarces viviparus</name>
    <name type="common">Viviparous eelpout</name>
    <name type="synonym">Blennius viviparus</name>
    <dbReference type="NCBI Taxonomy" id="48416"/>
    <lineage>
        <taxon>Eukaryota</taxon>
        <taxon>Metazoa</taxon>
        <taxon>Chordata</taxon>
        <taxon>Craniata</taxon>
        <taxon>Vertebrata</taxon>
        <taxon>Euteleostomi</taxon>
        <taxon>Actinopterygii</taxon>
        <taxon>Neopterygii</taxon>
        <taxon>Teleostei</taxon>
        <taxon>Neoteleostei</taxon>
        <taxon>Acanthomorphata</taxon>
        <taxon>Eupercaria</taxon>
        <taxon>Perciformes</taxon>
        <taxon>Cottioidei</taxon>
        <taxon>Zoarcales</taxon>
        <taxon>Zoarcidae</taxon>
        <taxon>Zoarcinae</taxon>
        <taxon>Zoarces</taxon>
    </lineage>
</organism>
<dbReference type="EMBL" id="JBCEZU010000013">
    <property type="protein sequence ID" value="KAK9539805.1"/>
    <property type="molecule type" value="Genomic_DNA"/>
</dbReference>
<feature type="compositionally biased region" description="Basic and acidic residues" evidence="1">
    <location>
        <begin position="352"/>
        <end position="374"/>
    </location>
</feature>
<feature type="compositionally biased region" description="Basic residues" evidence="1">
    <location>
        <begin position="542"/>
        <end position="555"/>
    </location>
</feature>
<proteinExistence type="predicted"/>
<gene>
    <name evidence="2" type="ORF">VZT92_002302</name>
</gene>
<dbReference type="AlphaFoldDB" id="A0AAW1FZU9"/>
<feature type="compositionally biased region" description="Basic and acidic residues" evidence="1">
    <location>
        <begin position="104"/>
        <end position="118"/>
    </location>
</feature>
<feature type="compositionally biased region" description="Acidic residues" evidence="1">
    <location>
        <begin position="144"/>
        <end position="162"/>
    </location>
</feature>
<comment type="caution">
    <text evidence="2">The sequence shown here is derived from an EMBL/GenBank/DDBJ whole genome shotgun (WGS) entry which is preliminary data.</text>
</comment>
<feature type="region of interest" description="Disordered" evidence="1">
    <location>
        <begin position="294"/>
        <end position="489"/>
    </location>
</feature>
<feature type="compositionally biased region" description="Basic and acidic residues" evidence="1">
    <location>
        <begin position="210"/>
        <end position="225"/>
    </location>
</feature>
<dbReference type="Pfam" id="PF15710">
    <property type="entry name" value="Brme1"/>
    <property type="match status" value="1"/>
</dbReference>
<protein>
    <submittedName>
        <fullName evidence="2">Uncharacterized protein</fullName>
    </submittedName>
</protein>
<dbReference type="GO" id="GO:1990918">
    <property type="term" value="P:double-strand break repair involved in meiotic recombination"/>
    <property type="evidence" value="ECO:0007669"/>
    <property type="project" value="InterPro"/>
</dbReference>